<organism evidence="8 9">
    <name type="scientific">Desulfuribacillus alkaliarsenatis</name>
    <dbReference type="NCBI Taxonomy" id="766136"/>
    <lineage>
        <taxon>Bacteria</taxon>
        <taxon>Bacillati</taxon>
        <taxon>Bacillota</taxon>
        <taxon>Desulfuribacillia</taxon>
        <taxon>Desulfuribacillales</taxon>
        <taxon>Desulfuribacillaceae</taxon>
        <taxon>Desulfuribacillus</taxon>
    </lineage>
</organism>
<keyword evidence="2" id="KW-1003">Cell membrane</keyword>
<dbReference type="AlphaFoldDB" id="A0A1E5FZF0"/>
<dbReference type="InterPro" id="IPR051791">
    <property type="entry name" value="Pra-immunoreactive"/>
</dbReference>
<evidence type="ECO:0000256" key="4">
    <source>
        <dbReference type="ARBA" id="ARBA00022989"/>
    </source>
</evidence>
<feature type="transmembrane region" description="Helical" evidence="6">
    <location>
        <begin position="62"/>
        <end position="80"/>
    </location>
</feature>
<accession>A0A1E5FZF0</accession>
<comment type="subcellular location">
    <subcellularLocation>
        <location evidence="1">Cell membrane</location>
        <topology evidence="1">Multi-pass membrane protein</topology>
    </subcellularLocation>
</comment>
<keyword evidence="3 6" id="KW-0812">Transmembrane</keyword>
<feature type="transmembrane region" description="Helical" evidence="6">
    <location>
        <begin position="113"/>
        <end position="132"/>
    </location>
</feature>
<dbReference type="Proteomes" id="UP000094296">
    <property type="component" value="Unassembled WGS sequence"/>
</dbReference>
<keyword evidence="9" id="KW-1185">Reference proteome</keyword>
<evidence type="ECO:0000256" key="1">
    <source>
        <dbReference type="ARBA" id="ARBA00004651"/>
    </source>
</evidence>
<dbReference type="PANTHER" id="PTHR36115:SF9">
    <property type="entry name" value="LMO1584 PROTEIN"/>
    <property type="match status" value="1"/>
</dbReference>
<evidence type="ECO:0000256" key="3">
    <source>
        <dbReference type="ARBA" id="ARBA00022692"/>
    </source>
</evidence>
<sequence>MEKTAKDKEDKEKNPQKYGGFLTRLFAFIIDAAILGIVASAITMMMGQPIPLSTEQMQETPFFQQLMFILSALYFIYMPTTKYQASFGKYIFKLKIIDQDGNRLTVGRSVGRYLGTILSGIIFYIGFLMIAFTSKNTGLHDMLAKTYVVKR</sequence>
<keyword evidence="4 6" id="KW-1133">Transmembrane helix</keyword>
<evidence type="ECO:0000256" key="6">
    <source>
        <dbReference type="SAM" id="Phobius"/>
    </source>
</evidence>
<comment type="caution">
    <text evidence="8">The sequence shown here is derived from an EMBL/GenBank/DDBJ whole genome shotgun (WGS) entry which is preliminary data.</text>
</comment>
<keyword evidence="5 6" id="KW-0472">Membrane</keyword>
<proteinExistence type="predicted"/>
<dbReference type="InterPro" id="IPR010432">
    <property type="entry name" value="RDD"/>
</dbReference>
<gene>
    <name evidence="8" type="ORF">BHF68_10540</name>
</gene>
<dbReference type="PANTHER" id="PTHR36115">
    <property type="entry name" value="PROLINE-RICH ANTIGEN HOMOLOG-RELATED"/>
    <property type="match status" value="1"/>
</dbReference>
<evidence type="ECO:0000259" key="7">
    <source>
        <dbReference type="Pfam" id="PF06271"/>
    </source>
</evidence>
<evidence type="ECO:0000256" key="5">
    <source>
        <dbReference type="ARBA" id="ARBA00023136"/>
    </source>
</evidence>
<dbReference type="Pfam" id="PF06271">
    <property type="entry name" value="RDD"/>
    <property type="match status" value="1"/>
</dbReference>
<dbReference type="GO" id="GO:0005886">
    <property type="term" value="C:plasma membrane"/>
    <property type="evidence" value="ECO:0007669"/>
    <property type="project" value="UniProtKB-SubCell"/>
</dbReference>
<feature type="transmembrane region" description="Helical" evidence="6">
    <location>
        <begin position="21"/>
        <end position="42"/>
    </location>
</feature>
<feature type="domain" description="RDD" evidence="7">
    <location>
        <begin position="18"/>
        <end position="145"/>
    </location>
</feature>
<name>A0A1E5FZF0_9FIRM</name>
<reference evidence="8 9" key="1">
    <citation type="submission" date="2016-09" db="EMBL/GenBank/DDBJ databases">
        <title>Draft genome sequence for the type strain of Desulfuribacillus alkaliarsenatis AHT28, an obligately anaerobic, sulfidogenic bacterium isolated from Russian soda lake sediments.</title>
        <authorList>
            <person name="Abin C.A."/>
            <person name="Hollibaugh J.T."/>
        </authorList>
    </citation>
    <scope>NUCLEOTIDE SEQUENCE [LARGE SCALE GENOMIC DNA]</scope>
    <source>
        <strain evidence="8 9">AHT28</strain>
    </source>
</reference>
<dbReference type="STRING" id="766136.BHF68_10540"/>
<dbReference type="EMBL" id="MIJE01000034">
    <property type="protein sequence ID" value="OEF95956.1"/>
    <property type="molecule type" value="Genomic_DNA"/>
</dbReference>
<evidence type="ECO:0000313" key="8">
    <source>
        <dbReference type="EMBL" id="OEF95956.1"/>
    </source>
</evidence>
<protein>
    <recommendedName>
        <fullName evidence="7">RDD domain-containing protein</fullName>
    </recommendedName>
</protein>
<evidence type="ECO:0000256" key="2">
    <source>
        <dbReference type="ARBA" id="ARBA00022475"/>
    </source>
</evidence>
<evidence type="ECO:0000313" key="9">
    <source>
        <dbReference type="Proteomes" id="UP000094296"/>
    </source>
</evidence>